<comment type="similarity">
    <text evidence="2">Belongs to the RbfA family.</text>
</comment>
<comment type="caution">
    <text evidence="3">The sequence shown here is derived from an EMBL/GenBank/DDBJ whole genome shotgun (WGS) entry which is preliminary data.</text>
</comment>
<evidence type="ECO:0000313" key="4">
    <source>
        <dbReference type="Proteomes" id="UP001172036"/>
    </source>
</evidence>
<dbReference type="NCBIfam" id="TIGR00082">
    <property type="entry name" value="rbfA"/>
    <property type="match status" value="1"/>
</dbReference>
<comment type="subcellular location">
    <subcellularLocation>
        <location evidence="2">Cytoplasm</location>
    </subcellularLocation>
</comment>
<keyword evidence="1 2" id="KW-0690">Ribosome biogenesis</keyword>
<keyword evidence="4" id="KW-1185">Reference proteome</keyword>
<dbReference type="RefSeq" id="WP_304515163.1">
    <property type="nucleotide sequence ID" value="NZ_JAOSID010000002.1"/>
</dbReference>
<protein>
    <recommendedName>
        <fullName evidence="2">Ribosome-binding factor A</fullName>
    </recommendedName>
</protein>
<proteinExistence type="inferred from homology"/>
<dbReference type="PROSITE" id="PS01319">
    <property type="entry name" value="RBFA"/>
    <property type="match status" value="1"/>
</dbReference>
<sequence>MNNVNISVARTASLIHKELVFIVNKIVQNEQIGYINITDVHLQNDFSSSQVFYTILSDDPQILSLAQKIIEKNKKAIRVALAKQIKNIKRIPVLNFEYDHSLFYGEHIEHLLNEIKK</sequence>
<dbReference type="Gene3D" id="3.30.300.20">
    <property type="match status" value="1"/>
</dbReference>
<dbReference type="InterPro" id="IPR020053">
    <property type="entry name" value="Ribosome-bd_factorA_CS"/>
</dbReference>
<comment type="function">
    <text evidence="2">One of several proteins that assist in the late maturation steps of the functional core of the 30S ribosomal subunit. Associates with free 30S ribosomal subunits (but not with 30S subunits that are part of 70S ribosomes or polysomes). Required for efficient processing of 16S rRNA. May interact with the 5'-terminal helix region of 16S rRNA.</text>
</comment>
<dbReference type="SUPFAM" id="SSF89919">
    <property type="entry name" value="Ribosome-binding factor A, RbfA"/>
    <property type="match status" value="1"/>
</dbReference>
<evidence type="ECO:0000256" key="2">
    <source>
        <dbReference type="HAMAP-Rule" id="MF_00003"/>
    </source>
</evidence>
<dbReference type="EMBL" id="JAOSID010000002">
    <property type="protein sequence ID" value="MDO8167958.1"/>
    <property type="molecule type" value="Genomic_DNA"/>
</dbReference>
<evidence type="ECO:0000313" key="3">
    <source>
        <dbReference type="EMBL" id="MDO8167958.1"/>
    </source>
</evidence>
<dbReference type="HAMAP" id="MF_00003">
    <property type="entry name" value="RbfA"/>
    <property type="match status" value="1"/>
</dbReference>
<dbReference type="PANTHER" id="PTHR33515:SF1">
    <property type="entry name" value="RIBOSOME-BINDING FACTOR A, CHLOROPLASTIC-RELATED"/>
    <property type="match status" value="1"/>
</dbReference>
<dbReference type="InterPro" id="IPR000238">
    <property type="entry name" value="RbfA"/>
</dbReference>
<gene>
    <name evidence="2 3" type="primary">rbfA</name>
    <name evidence="3" type="ORF">OC680_00470</name>
</gene>
<organism evidence="3 4">
    <name type="scientific">Candidatus Phytoplasma melaleucae</name>
    <dbReference type="NCBI Taxonomy" id="2982630"/>
    <lineage>
        <taxon>Bacteria</taxon>
        <taxon>Bacillati</taxon>
        <taxon>Mycoplasmatota</taxon>
        <taxon>Mollicutes</taxon>
        <taxon>Acholeplasmatales</taxon>
        <taxon>Acholeplasmataceae</taxon>
        <taxon>Candidatus Phytoplasma</taxon>
    </lineage>
</organism>
<name>A0ABT9DCX8_9MOLU</name>
<evidence type="ECO:0000256" key="1">
    <source>
        <dbReference type="ARBA" id="ARBA00022517"/>
    </source>
</evidence>
<dbReference type="InterPro" id="IPR023799">
    <property type="entry name" value="RbfA_dom_sf"/>
</dbReference>
<reference evidence="3 4" key="1">
    <citation type="journal article" date="2023" name="Int. J. Syst. Evol. Microbiol.">
        <title>The observation of taxonomic boundaries for the 16SrII and 16SrXXV phytoplasmas using genome-based delimitation.</title>
        <authorList>
            <person name="Rodrigues Jardim B."/>
            <person name="Tran-Nguyen L.T.T."/>
            <person name="Gambley C."/>
            <person name="Al-Sadi A.M."/>
            <person name="Al-Subhi A.M."/>
            <person name="Foissac X."/>
            <person name="Salar P."/>
            <person name="Cai H."/>
            <person name="Yang J.Y."/>
            <person name="Davis R."/>
            <person name="Jones L."/>
            <person name="Rodoni B."/>
            <person name="Constable F.E."/>
        </authorList>
    </citation>
    <scope>NUCLEOTIDE SEQUENCE [LARGE SCALE GENOMIC DNA]</scope>
    <source>
        <strain evidence="3">BAWM-155c</strain>
    </source>
</reference>
<dbReference type="Pfam" id="PF02033">
    <property type="entry name" value="RBFA"/>
    <property type="match status" value="1"/>
</dbReference>
<keyword evidence="2" id="KW-0963">Cytoplasm</keyword>
<comment type="subunit">
    <text evidence="2">Monomer. Binds 30S ribosomal subunits, but not 50S ribosomal subunits or 70S ribosomes.</text>
</comment>
<dbReference type="InterPro" id="IPR015946">
    <property type="entry name" value="KH_dom-like_a/b"/>
</dbReference>
<accession>A0ABT9DCX8</accession>
<dbReference type="Proteomes" id="UP001172036">
    <property type="component" value="Unassembled WGS sequence"/>
</dbReference>
<dbReference type="PANTHER" id="PTHR33515">
    <property type="entry name" value="RIBOSOME-BINDING FACTOR A, CHLOROPLASTIC-RELATED"/>
    <property type="match status" value="1"/>
</dbReference>